<gene>
    <name evidence="1" type="ORF">DB32_004670</name>
</gene>
<proteinExistence type="predicted"/>
<keyword evidence="2" id="KW-1185">Reference proteome</keyword>
<dbReference type="AlphaFoldDB" id="A0A0F6W545"/>
<evidence type="ECO:0000313" key="2">
    <source>
        <dbReference type="Proteomes" id="UP000034883"/>
    </source>
</evidence>
<accession>A0A0F6W545</accession>
<dbReference type="RefSeq" id="WP_053234771.1">
    <property type="nucleotide sequence ID" value="NZ_CP011125.1"/>
</dbReference>
<dbReference type="InterPro" id="IPR029033">
    <property type="entry name" value="His_PPase_superfam"/>
</dbReference>
<evidence type="ECO:0000313" key="1">
    <source>
        <dbReference type="EMBL" id="AKF07521.1"/>
    </source>
</evidence>
<name>A0A0F6W545_9BACT</name>
<dbReference type="Pfam" id="PF00300">
    <property type="entry name" value="His_Phos_1"/>
    <property type="match status" value="1"/>
</dbReference>
<dbReference type="Gene3D" id="3.40.50.1240">
    <property type="entry name" value="Phosphoglycerate mutase-like"/>
    <property type="match status" value="1"/>
</dbReference>
<dbReference type="SUPFAM" id="SSF53254">
    <property type="entry name" value="Phosphoglycerate mutase-like"/>
    <property type="match status" value="1"/>
</dbReference>
<organism evidence="1 2">
    <name type="scientific">Sandaracinus amylolyticus</name>
    <dbReference type="NCBI Taxonomy" id="927083"/>
    <lineage>
        <taxon>Bacteria</taxon>
        <taxon>Pseudomonadati</taxon>
        <taxon>Myxococcota</taxon>
        <taxon>Polyangia</taxon>
        <taxon>Polyangiales</taxon>
        <taxon>Sandaracinaceae</taxon>
        <taxon>Sandaracinus</taxon>
    </lineage>
</organism>
<dbReference type="Proteomes" id="UP000034883">
    <property type="component" value="Chromosome"/>
</dbReference>
<dbReference type="OrthoDB" id="194934at2"/>
<dbReference type="EMBL" id="CP011125">
    <property type="protein sequence ID" value="AKF07521.1"/>
    <property type="molecule type" value="Genomic_DNA"/>
</dbReference>
<reference evidence="1 2" key="1">
    <citation type="submission" date="2015-03" db="EMBL/GenBank/DDBJ databases">
        <title>Genome assembly of Sandaracinus amylolyticus DSM 53668.</title>
        <authorList>
            <person name="Sharma G."/>
            <person name="Subramanian S."/>
        </authorList>
    </citation>
    <scope>NUCLEOTIDE SEQUENCE [LARGE SCALE GENOMIC DNA]</scope>
    <source>
        <strain evidence="1 2">DSM 53668</strain>
    </source>
</reference>
<protein>
    <submittedName>
        <fullName evidence="1">Phosphohistidine phosphatase SixA</fullName>
    </submittedName>
</protein>
<dbReference type="CDD" id="cd07067">
    <property type="entry name" value="HP_PGM_like"/>
    <property type="match status" value="1"/>
</dbReference>
<dbReference type="KEGG" id="samy:DB32_004670"/>
<dbReference type="InterPro" id="IPR013078">
    <property type="entry name" value="His_Pase_superF_clade-1"/>
</dbReference>
<sequence length="161" mass="17762">MDVFVVRHAIAEDAAPGQDDAQRALTRDGRRRFERAVKGLRALDVTFERVLHSPWKRAVETAELLAPVVSGPLEETPLLAKAPSPALYEALSRHTEEGPIAVVGHQPWLGEAIAWLVLGDTKHGGTIDLKKGGVVWLEGEPKRGEMRLRAHLPPRVLRALR</sequence>
<dbReference type="SMART" id="SM00855">
    <property type="entry name" value="PGAM"/>
    <property type="match status" value="1"/>
</dbReference>